<keyword evidence="3" id="KW-1185">Reference proteome</keyword>
<dbReference type="Proteomes" id="UP000076038">
    <property type="component" value="Chromosome"/>
</dbReference>
<feature type="transmembrane region" description="Helical" evidence="1">
    <location>
        <begin position="35"/>
        <end position="55"/>
    </location>
</feature>
<reference evidence="3" key="2">
    <citation type="submission" date="2016-04" db="EMBL/GenBank/DDBJ databases">
        <title>Complete Genome and Plasmid Sequences for Rhodococcus fascians D188 and Draft Sequences for Rhodococcus spp. Isolates PBTS 1 and PBTS 2.</title>
        <authorList>
            <person name="Stamer R."/>
            <person name="Vereecke D."/>
            <person name="Zhang Y."/>
            <person name="Schilkey F."/>
            <person name="Devitt N."/>
            <person name="Randall J."/>
        </authorList>
    </citation>
    <scope>NUCLEOTIDE SEQUENCE [LARGE SCALE GENOMIC DNA]</scope>
    <source>
        <strain evidence="3">PBTS2</strain>
    </source>
</reference>
<dbReference type="EMBL" id="CP015220">
    <property type="protein sequence ID" value="AMY22944.1"/>
    <property type="molecule type" value="Genomic_DNA"/>
</dbReference>
<keyword evidence="1" id="KW-0472">Membrane</keyword>
<dbReference type="KEGG" id="rhs:A3Q41_01640"/>
<keyword evidence="1" id="KW-1133">Transmembrane helix</keyword>
<dbReference type="OrthoDB" id="4466785at2"/>
<accession>A0A260U4Q8</accession>
<evidence type="ECO:0000313" key="2">
    <source>
        <dbReference type="EMBL" id="AMY22944.1"/>
    </source>
</evidence>
<gene>
    <name evidence="2" type="ORF">A3Q41_01640</name>
</gene>
<proteinExistence type="predicted"/>
<reference evidence="2 3" key="1">
    <citation type="journal article" date="2016" name="Genome Announc.">
        <title>Complete Genome and Plasmid Sequences for Rhodococcus fascians D188 and Draft Sequences for Rhodococcus Isolates PBTS 1 and PBTS 2.</title>
        <authorList>
            <person name="Stamler R.A."/>
            <person name="Vereecke D."/>
            <person name="Zhang Y."/>
            <person name="Schilkey F."/>
            <person name="Devitt N."/>
            <person name="Randall J.J."/>
        </authorList>
    </citation>
    <scope>NUCLEOTIDE SEQUENCE [LARGE SCALE GENOMIC DNA]</scope>
    <source>
        <strain evidence="2 3">PBTS2</strain>
    </source>
</reference>
<protein>
    <recommendedName>
        <fullName evidence="4">Ribosomal protein L7/L12 C-terminal domain-containing protein</fullName>
    </recommendedName>
</protein>
<accession>A0A143QJ18</accession>
<evidence type="ECO:0008006" key="4">
    <source>
        <dbReference type="Google" id="ProtNLM"/>
    </source>
</evidence>
<feature type="transmembrane region" description="Helical" evidence="1">
    <location>
        <begin position="12"/>
        <end position="29"/>
    </location>
</feature>
<dbReference type="AlphaFoldDB" id="A0A143QJ18"/>
<organism evidence="2 3">
    <name type="scientific">Rhodococcoides fascians</name>
    <name type="common">Rhodococcus fascians</name>
    <dbReference type="NCBI Taxonomy" id="1828"/>
    <lineage>
        <taxon>Bacteria</taxon>
        <taxon>Bacillati</taxon>
        <taxon>Actinomycetota</taxon>
        <taxon>Actinomycetes</taxon>
        <taxon>Mycobacteriales</taxon>
        <taxon>Nocardiaceae</taxon>
        <taxon>Rhodococcoides</taxon>
    </lineage>
</organism>
<evidence type="ECO:0000256" key="1">
    <source>
        <dbReference type="SAM" id="Phobius"/>
    </source>
</evidence>
<evidence type="ECO:0000313" key="3">
    <source>
        <dbReference type="Proteomes" id="UP000076038"/>
    </source>
</evidence>
<name>A0A143QJ18_RHOFA</name>
<dbReference type="PATRIC" id="fig|1653479.3.peg.1662"/>
<dbReference type="RefSeq" id="WP_032407926.1">
    <property type="nucleotide sequence ID" value="NZ_CP015220.1"/>
</dbReference>
<sequence>MNARQRPWTRYLLVIWLTCISFLVISDVLTEPSIWTWIKLALLAMAVPWFLYRYWRPAPVCTVQKIGPESVPAEDVDAVVDEHGRTVKAIRSLRELHPGLGLGDAKNLVRPEL</sequence>
<keyword evidence="1" id="KW-0812">Transmembrane</keyword>